<organism evidence="1">
    <name type="scientific">Lepeophtheirus salmonis</name>
    <name type="common">Salmon louse</name>
    <name type="synonym">Caligus salmonis</name>
    <dbReference type="NCBI Taxonomy" id="72036"/>
    <lineage>
        <taxon>Eukaryota</taxon>
        <taxon>Metazoa</taxon>
        <taxon>Ecdysozoa</taxon>
        <taxon>Arthropoda</taxon>
        <taxon>Crustacea</taxon>
        <taxon>Multicrustacea</taxon>
        <taxon>Hexanauplia</taxon>
        <taxon>Copepoda</taxon>
        <taxon>Siphonostomatoida</taxon>
        <taxon>Caligidae</taxon>
        <taxon>Lepeophtheirus</taxon>
    </lineage>
</organism>
<accession>A0A0K2UPZ1</accession>
<proteinExistence type="predicted"/>
<dbReference type="AlphaFoldDB" id="A0A0K2UPZ1"/>
<reference evidence="1" key="1">
    <citation type="submission" date="2014-05" db="EMBL/GenBank/DDBJ databases">
        <authorList>
            <person name="Chronopoulou M."/>
        </authorList>
    </citation>
    <scope>NUCLEOTIDE SEQUENCE</scope>
    <source>
        <tissue evidence="1">Whole organism</tissue>
    </source>
</reference>
<name>A0A0K2UPZ1_LEPSM</name>
<protein>
    <submittedName>
        <fullName evidence="1">Uncharacterized protein</fullName>
    </submittedName>
</protein>
<evidence type="ECO:0000313" key="1">
    <source>
        <dbReference type="EMBL" id="CDW40318.1"/>
    </source>
</evidence>
<sequence length="68" mass="7979">KIIGNNQFNYSIKRLYICQSISFIHGQHSFAKRNPYICLLTSLFDWLSSSFNILDDDLKEVQPSEYAF</sequence>
<dbReference type="EMBL" id="HACA01022957">
    <property type="protein sequence ID" value="CDW40318.1"/>
    <property type="molecule type" value="Transcribed_RNA"/>
</dbReference>
<feature type="non-terminal residue" evidence="1">
    <location>
        <position position="1"/>
    </location>
</feature>